<dbReference type="EMBL" id="JACCKA010000019">
    <property type="protein sequence ID" value="NZA25247.1"/>
    <property type="molecule type" value="Genomic_DNA"/>
</dbReference>
<protein>
    <submittedName>
        <fullName evidence="2">Uncharacterized protein</fullName>
    </submittedName>
</protein>
<feature type="transmembrane region" description="Helical" evidence="1">
    <location>
        <begin position="12"/>
        <end position="32"/>
    </location>
</feature>
<keyword evidence="1" id="KW-0472">Membrane</keyword>
<evidence type="ECO:0000313" key="2">
    <source>
        <dbReference type="EMBL" id="NZA25247.1"/>
    </source>
</evidence>
<dbReference type="RefSeq" id="WP_180677054.1">
    <property type="nucleotide sequence ID" value="NZ_JACCKA010000019.1"/>
</dbReference>
<evidence type="ECO:0000313" key="3">
    <source>
        <dbReference type="Proteomes" id="UP000578091"/>
    </source>
</evidence>
<sequence length="110" mass="12310">MATFTQHMLLRLSFVPAILVFALAFWAVPQFVDVYRSFGADLPRPSAFLVSWYRALAFLPLLFLLAWFFWPQRDRRGVAALAVSVVLSGAIFLFGVWAAYAPILGLGANQ</sequence>
<comment type="caution">
    <text evidence="2">The sequence shown here is derived from an EMBL/GenBank/DDBJ whole genome shotgun (WGS) entry which is preliminary data.</text>
</comment>
<dbReference type="Proteomes" id="UP000578091">
    <property type="component" value="Unassembled WGS sequence"/>
</dbReference>
<feature type="transmembrane region" description="Helical" evidence="1">
    <location>
        <begin position="52"/>
        <end position="70"/>
    </location>
</feature>
<accession>A0A853J981</accession>
<evidence type="ECO:0000256" key="1">
    <source>
        <dbReference type="SAM" id="Phobius"/>
    </source>
</evidence>
<proteinExistence type="predicted"/>
<reference evidence="2 3" key="1">
    <citation type="submission" date="2020-07" db="EMBL/GenBank/DDBJ databases">
        <title>Luteimonas sp. SJ-92.</title>
        <authorList>
            <person name="Huang X.-X."/>
            <person name="Xu L."/>
            <person name="Sun J.-Q."/>
        </authorList>
    </citation>
    <scope>NUCLEOTIDE SEQUENCE [LARGE SCALE GENOMIC DNA]</scope>
    <source>
        <strain evidence="2 3">SJ-92</strain>
    </source>
</reference>
<feature type="transmembrane region" description="Helical" evidence="1">
    <location>
        <begin position="77"/>
        <end position="100"/>
    </location>
</feature>
<organism evidence="2 3">
    <name type="scientific">Luteimonas salinisoli</name>
    <dbReference type="NCBI Taxonomy" id="2752307"/>
    <lineage>
        <taxon>Bacteria</taxon>
        <taxon>Pseudomonadati</taxon>
        <taxon>Pseudomonadota</taxon>
        <taxon>Gammaproteobacteria</taxon>
        <taxon>Lysobacterales</taxon>
        <taxon>Lysobacteraceae</taxon>
        <taxon>Luteimonas</taxon>
    </lineage>
</organism>
<name>A0A853J981_9GAMM</name>
<keyword evidence="1" id="KW-1133">Transmembrane helix</keyword>
<keyword evidence="3" id="KW-1185">Reference proteome</keyword>
<dbReference type="AlphaFoldDB" id="A0A853J981"/>
<keyword evidence="1" id="KW-0812">Transmembrane</keyword>
<gene>
    <name evidence="2" type="ORF">H0E84_02540</name>
</gene>